<evidence type="ECO:0000313" key="7">
    <source>
        <dbReference type="Proteomes" id="UP000007590"/>
    </source>
</evidence>
<dbReference type="Gene3D" id="2.130.10.10">
    <property type="entry name" value="YVTN repeat-like/Quinoprotein amine dehydrogenase"/>
    <property type="match status" value="2"/>
</dbReference>
<dbReference type="GO" id="GO:0006355">
    <property type="term" value="P:regulation of DNA-templated transcription"/>
    <property type="evidence" value="ECO:0007669"/>
    <property type="project" value="InterPro"/>
</dbReference>
<dbReference type="InterPro" id="IPR013783">
    <property type="entry name" value="Ig-like_fold"/>
</dbReference>
<dbReference type="Gene3D" id="1.10.10.10">
    <property type="entry name" value="Winged helix-like DNA-binding domain superfamily/Winged helix DNA-binding domain"/>
    <property type="match status" value="1"/>
</dbReference>
<keyword evidence="7" id="KW-1185">Reference proteome</keyword>
<dbReference type="HOGENOM" id="CLU_013623_0_0_10"/>
<dbReference type="SUPFAM" id="SSF63829">
    <property type="entry name" value="Calcium-dependent phosphotriesterase"/>
    <property type="match status" value="1"/>
</dbReference>
<evidence type="ECO:0000259" key="5">
    <source>
        <dbReference type="SMART" id="SM00421"/>
    </source>
</evidence>
<dbReference type="OrthoDB" id="9809670at2"/>
<dbReference type="PANTHER" id="PTHR43547:SF2">
    <property type="entry name" value="HYBRID SIGNAL TRANSDUCTION HISTIDINE KINASE C"/>
    <property type="match status" value="1"/>
</dbReference>
<reference evidence="6" key="1">
    <citation type="submission" date="2012-02" db="EMBL/GenBank/DDBJ databases">
        <title>The complete genome of Solitalea canadensis DSM 3403.</title>
        <authorList>
            <consortium name="US DOE Joint Genome Institute (JGI-PGF)"/>
            <person name="Lucas S."/>
            <person name="Copeland A."/>
            <person name="Lapidus A."/>
            <person name="Glavina del Rio T."/>
            <person name="Dalin E."/>
            <person name="Tice H."/>
            <person name="Bruce D."/>
            <person name="Goodwin L."/>
            <person name="Pitluck S."/>
            <person name="Peters L."/>
            <person name="Ovchinnikova G."/>
            <person name="Lu M."/>
            <person name="Kyrpides N."/>
            <person name="Mavromatis K."/>
            <person name="Ivanova N."/>
            <person name="Brettin T."/>
            <person name="Detter J.C."/>
            <person name="Han C."/>
            <person name="Larimer F."/>
            <person name="Land M."/>
            <person name="Hauser L."/>
            <person name="Markowitz V."/>
            <person name="Cheng J.-F."/>
            <person name="Hugenholtz P."/>
            <person name="Woyke T."/>
            <person name="Wu D."/>
            <person name="Spring S."/>
            <person name="Schroeder M."/>
            <person name="Kopitz M."/>
            <person name="Brambilla E."/>
            <person name="Klenk H.-P."/>
            <person name="Eisen J.A."/>
        </authorList>
    </citation>
    <scope>NUCLEOTIDE SEQUENCE</scope>
    <source>
        <strain evidence="6">DSM 3403</strain>
    </source>
</reference>
<dbReference type="eggNOG" id="COG2771">
    <property type="taxonomic scope" value="Bacteria"/>
</dbReference>
<dbReference type="InterPro" id="IPR016032">
    <property type="entry name" value="Sig_transdc_resp-reg_C-effctor"/>
</dbReference>
<dbReference type="SUPFAM" id="SSF46894">
    <property type="entry name" value="C-terminal effector domain of the bipartite response regulators"/>
    <property type="match status" value="1"/>
</dbReference>
<dbReference type="InterPro" id="IPR015943">
    <property type="entry name" value="WD40/YVTN_repeat-like_dom_sf"/>
</dbReference>
<name>H8KLU2_SOLCM</name>
<evidence type="ECO:0000256" key="3">
    <source>
        <dbReference type="SAM" id="Phobius"/>
    </source>
</evidence>
<dbReference type="Proteomes" id="UP000007590">
    <property type="component" value="Chromosome"/>
</dbReference>
<gene>
    <name evidence="6" type="ordered locus">Solca_3666</name>
</gene>
<dbReference type="AlphaFoldDB" id="H8KLU2"/>
<keyword evidence="1" id="KW-0597">Phosphoprotein</keyword>
<keyword evidence="3" id="KW-0472">Membrane</keyword>
<evidence type="ECO:0000256" key="2">
    <source>
        <dbReference type="SAM" id="Coils"/>
    </source>
</evidence>
<sequence>MKFTCRFLVILFSLSFSLSSFLYATDIKNIGIPYVQNYTKEIYKSGNQNWSVTKDKNGVMYYGNSEGLLAFDGKYWQLYSMPNNLIVRAVASDNKGKIYVGGFGQFGYWSNNLKGVFSYTSLIHLVPKGLMDKDEIWKIYVDGNRIYFQSFGCIYIYENNKITTVKATNHFLFMYKVGSRFFVEILKEGLFELKNNKLEFIKGSEVLGHTGILSILPYKNNSYLIGTGKNGLFIYDGEQFTPWINQANDFLKTYQLNNGVAMFNKYFIYGTILNGIVILNDEGKIVQRINKASGLQNNTVLSLYADNEQNLWMGLDNGIDRVEINSPLYFYFDKNGIFGTVYSSLIHDNKIYLGTNQGLFSSSWSMNNENPFQSFDFKLINGSQGQVWDLSVIDGQLLCGHNDKTYRVDGTQLIKISDDGGGWTIKKLKTNPNFLIQGTYTGLIIYKKDNAGKWVFSNKVQGFNEPSRYVEQDDKGQIWVGHPYKGIYRLTLSDDLSKVTTSKYYDSHNGLPKDYQINIFNFNNRIVFSSDLGIYNYDELSDKFIRYDQLNNRLGSFYSANNIIKASDKKYWFIDHGRVALADISQPGKFNIDSSRFNILEGRMVNYYENINKINNSIYLISVDDGFAIYNSDVPPPEKIALPPVLIRRVENITDTVLTVAESNSAVEVLEIPYEQNNISITYSLPYYHQANVQYQFFLEGYSRQWSGWTSQNRKEFTNLKPGEYRFLVKARVNEGASTTASVYEFVVLPPWYSTIWAYLMYLVMSVLIVLYIRHLSHLRLLKQQEKMKHKLELEKEEFLQQEMKANEQRIIQLKTEQLEADLAGKNRELANSTMNIVYKNELLQKISEEIIQLKDKDGKKLPAEQLRKIQTVINEGMNDERDWNLFENSFNEAHENFFKKLKAKHTDLSPNDLKLCAYLRMNMSSKELASILNITLRGVEIRRYRLRKKLNLEHDKNLAEFLMEL</sequence>
<dbReference type="GO" id="GO:0003677">
    <property type="term" value="F:DNA binding"/>
    <property type="evidence" value="ECO:0007669"/>
    <property type="project" value="InterPro"/>
</dbReference>
<dbReference type="InterPro" id="IPR011123">
    <property type="entry name" value="Y_Y_Y"/>
</dbReference>
<accession>H8KLU2</accession>
<dbReference type="STRING" id="929556.Solca_3666"/>
<dbReference type="PANTHER" id="PTHR43547">
    <property type="entry name" value="TWO-COMPONENT HISTIDINE KINASE"/>
    <property type="match status" value="1"/>
</dbReference>
<evidence type="ECO:0000313" key="6">
    <source>
        <dbReference type="EMBL" id="AFD08670.1"/>
    </source>
</evidence>
<dbReference type="InterPro" id="IPR000792">
    <property type="entry name" value="Tscrpt_reg_LuxR_C"/>
</dbReference>
<dbReference type="RefSeq" id="WP_014681893.1">
    <property type="nucleotide sequence ID" value="NC_017770.1"/>
</dbReference>
<dbReference type="InterPro" id="IPR036388">
    <property type="entry name" value="WH-like_DNA-bd_sf"/>
</dbReference>
<feature type="domain" description="HTH luxR-type" evidence="5">
    <location>
        <begin position="906"/>
        <end position="963"/>
    </location>
</feature>
<organism evidence="6 7">
    <name type="scientific">Solitalea canadensis (strain ATCC 29591 / DSM 3403 / JCM 21819 / LMG 8368 / NBRC 15130 / NCIMB 12057 / USAM 9D)</name>
    <name type="common">Flexibacter canadensis</name>
    <dbReference type="NCBI Taxonomy" id="929556"/>
    <lineage>
        <taxon>Bacteria</taxon>
        <taxon>Pseudomonadati</taxon>
        <taxon>Bacteroidota</taxon>
        <taxon>Sphingobacteriia</taxon>
        <taxon>Sphingobacteriales</taxon>
        <taxon>Sphingobacteriaceae</taxon>
        <taxon>Solitalea</taxon>
    </lineage>
</organism>
<feature type="coiled-coil region" evidence="2">
    <location>
        <begin position="782"/>
        <end position="817"/>
    </location>
</feature>
<dbReference type="GO" id="GO:0000155">
    <property type="term" value="F:phosphorelay sensor kinase activity"/>
    <property type="evidence" value="ECO:0007669"/>
    <property type="project" value="TreeGrafter"/>
</dbReference>
<dbReference type="Gene3D" id="2.60.40.10">
    <property type="entry name" value="Immunoglobulins"/>
    <property type="match status" value="1"/>
</dbReference>
<feature type="chain" id="PRO_5003613669" evidence="4">
    <location>
        <begin position="25"/>
        <end position="966"/>
    </location>
</feature>
<evidence type="ECO:0000256" key="1">
    <source>
        <dbReference type="ARBA" id="ARBA00022553"/>
    </source>
</evidence>
<keyword evidence="3" id="KW-1133">Transmembrane helix</keyword>
<keyword evidence="3" id="KW-0812">Transmembrane</keyword>
<feature type="signal peptide" evidence="4">
    <location>
        <begin position="1"/>
        <end position="24"/>
    </location>
</feature>
<dbReference type="SMART" id="SM00421">
    <property type="entry name" value="HTH_LUXR"/>
    <property type="match status" value="1"/>
</dbReference>
<keyword evidence="2" id="KW-0175">Coiled coil</keyword>
<feature type="transmembrane region" description="Helical" evidence="3">
    <location>
        <begin position="752"/>
        <end position="773"/>
    </location>
</feature>
<dbReference type="eggNOG" id="COG3292">
    <property type="taxonomic scope" value="Bacteria"/>
</dbReference>
<keyword evidence="4" id="KW-0732">Signal</keyword>
<dbReference type="KEGG" id="scn:Solca_3666"/>
<proteinExistence type="predicted"/>
<dbReference type="EMBL" id="CP003349">
    <property type="protein sequence ID" value="AFD08670.1"/>
    <property type="molecule type" value="Genomic_DNA"/>
</dbReference>
<evidence type="ECO:0000256" key="4">
    <source>
        <dbReference type="SAM" id="SignalP"/>
    </source>
</evidence>
<protein>
    <submittedName>
        <fullName evidence="6">Y_Y_Y domain-containing protein</fullName>
    </submittedName>
</protein>
<dbReference type="Pfam" id="PF07495">
    <property type="entry name" value="Y_Y_Y"/>
    <property type="match status" value="1"/>
</dbReference>